<dbReference type="InterPro" id="IPR003660">
    <property type="entry name" value="HAMP_dom"/>
</dbReference>
<dbReference type="PROSITE" id="PS50885">
    <property type="entry name" value="HAMP"/>
    <property type="match status" value="1"/>
</dbReference>
<evidence type="ECO:0000313" key="10">
    <source>
        <dbReference type="Proteomes" id="UP000663444"/>
    </source>
</evidence>
<feature type="domain" description="HAMP" evidence="8">
    <location>
        <begin position="203"/>
        <end position="257"/>
    </location>
</feature>
<evidence type="ECO:0000256" key="1">
    <source>
        <dbReference type="ARBA" id="ARBA00004370"/>
    </source>
</evidence>
<dbReference type="SUPFAM" id="SSF58104">
    <property type="entry name" value="Methyl-accepting chemotaxis protein (MCP) signaling domain"/>
    <property type="match status" value="1"/>
</dbReference>
<dbReference type="PROSITE" id="PS50111">
    <property type="entry name" value="CHEMOTAXIS_TRANSDUC_2"/>
    <property type="match status" value="1"/>
</dbReference>
<dbReference type="Pfam" id="PF00015">
    <property type="entry name" value="MCPsignal"/>
    <property type="match status" value="1"/>
</dbReference>
<organism evidence="9 10">
    <name type="scientific">Azospira restricta</name>
    <dbReference type="NCBI Taxonomy" id="404405"/>
    <lineage>
        <taxon>Bacteria</taxon>
        <taxon>Pseudomonadati</taxon>
        <taxon>Pseudomonadota</taxon>
        <taxon>Betaproteobacteria</taxon>
        <taxon>Rhodocyclales</taxon>
        <taxon>Rhodocyclaceae</taxon>
        <taxon>Azospira</taxon>
    </lineage>
</organism>
<feature type="transmembrane region" description="Helical" evidence="6">
    <location>
        <begin position="182"/>
        <end position="201"/>
    </location>
</feature>
<keyword evidence="5" id="KW-0175">Coiled coil</keyword>
<evidence type="ECO:0000256" key="3">
    <source>
        <dbReference type="ARBA" id="ARBA00029447"/>
    </source>
</evidence>
<dbReference type="KEGG" id="ares:IWH25_02735"/>
<evidence type="ECO:0000313" key="9">
    <source>
        <dbReference type="EMBL" id="QRJ64289.1"/>
    </source>
</evidence>
<dbReference type="Proteomes" id="UP000663444">
    <property type="component" value="Chromosome"/>
</dbReference>
<evidence type="ECO:0000256" key="2">
    <source>
        <dbReference type="ARBA" id="ARBA00023224"/>
    </source>
</evidence>
<feature type="coiled-coil region" evidence="5">
    <location>
        <begin position="333"/>
        <end position="360"/>
    </location>
</feature>
<dbReference type="GO" id="GO:0004888">
    <property type="term" value="F:transmembrane signaling receptor activity"/>
    <property type="evidence" value="ECO:0007669"/>
    <property type="project" value="InterPro"/>
</dbReference>
<accession>A0A974SQ15</accession>
<comment type="similarity">
    <text evidence="3">Belongs to the methyl-accepting chemotaxis (MCP) protein family.</text>
</comment>
<dbReference type="Gene3D" id="3.30.450.290">
    <property type="match status" value="1"/>
</dbReference>
<dbReference type="PRINTS" id="PR00260">
    <property type="entry name" value="CHEMTRNSDUCR"/>
</dbReference>
<evidence type="ECO:0000256" key="6">
    <source>
        <dbReference type="SAM" id="Phobius"/>
    </source>
</evidence>
<keyword evidence="6" id="KW-0812">Transmembrane</keyword>
<proteinExistence type="inferred from homology"/>
<dbReference type="PANTHER" id="PTHR32089:SF112">
    <property type="entry name" value="LYSOZYME-LIKE PROTEIN-RELATED"/>
    <property type="match status" value="1"/>
</dbReference>
<dbReference type="GO" id="GO:0006935">
    <property type="term" value="P:chemotaxis"/>
    <property type="evidence" value="ECO:0007669"/>
    <property type="project" value="InterPro"/>
</dbReference>
<dbReference type="InterPro" id="IPR004089">
    <property type="entry name" value="MCPsignal_dom"/>
</dbReference>
<dbReference type="GO" id="GO:0016020">
    <property type="term" value="C:membrane"/>
    <property type="evidence" value="ECO:0007669"/>
    <property type="project" value="UniProtKB-SubCell"/>
</dbReference>
<gene>
    <name evidence="9" type="ORF">IWH25_02735</name>
</gene>
<reference evidence="9" key="1">
    <citation type="submission" date="2020-11" db="EMBL/GenBank/DDBJ databases">
        <title>Azospira restricta DSM 18626 genome sequence.</title>
        <authorList>
            <person name="Moe W.M."/>
        </authorList>
    </citation>
    <scope>NUCLEOTIDE SEQUENCE</scope>
    <source>
        <strain evidence="9">DSM 18626</strain>
    </source>
</reference>
<evidence type="ECO:0000256" key="5">
    <source>
        <dbReference type="SAM" id="Coils"/>
    </source>
</evidence>
<dbReference type="Gene3D" id="1.10.287.950">
    <property type="entry name" value="Methyl-accepting chemotaxis protein"/>
    <property type="match status" value="1"/>
</dbReference>
<keyword evidence="6" id="KW-0472">Membrane</keyword>
<keyword evidence="2 4" id="KW-0807">Transducer</keyword>
<name>A0A974SQ15_9RHOO</name>
<comment type="subcellular location">
    <subcellularLocation>
        <location evidence="1">Membrane</location>
    </subcellularLocation>
</comment>
<dbReference type="PANTHER" id="PTHR32089">
    <property type="entry name" value="METHYL-ACCEPTING CHEMOTAXIS PROTEIN MCPB"/>
    <property type="match status" value="1"/>
</dbReference>
<dbReference type="AlphaFoldDB" id="A0A974SQ15"/>
<dbReference type="InterPro" id="IPR004090">
    <property type="entry name" value="Chemotax_Me-accpt_rcpt"/>
</dbReference>
<feature type="domain" description="Methyl-accepting transducer" evidence="7">
    <location>
        <begin position="262"/>
        <end position="498"/>
    </location>
</feature>
<dbReference type="Pfam" id="PF00672">
    <property type="entry name" value="HAMP"/>
    <property type="match status" value="1"/>
</dbReference>
<dbReference type="SMART" id="SM00283">
    <property type="entry name" value="MA"/>
    <property type="match status" value="1"/>
</dbReference>
<dbReference type="RefSeq" id="WP_203387830.1">
    <property type="nucleotide sequence ID" value="NZ_CP064781.1"/>
</dbReference>
<sequence length="534" mass="56935">MSVATRLVLVIVVMLALAWSAMITWVVKEQQYVARQLSNDLAVSVNQLTMAQLLFMKVTKTMEKRQLYYEQVQESLGVKHLRVIRGALVTDEMGESDDPNAEKADELEQQSMKTKSTVSAVVKRDGVEYLKMVIPSLAVKKYLGKDCLECHSVNENDTLGAVSMEISLDRVNQEVRASTLKVVAAAVVLTVLVILVMTFYVRTSVAKPMRGMTASLQDIAQGEGDLTRRLPVTGDDEIGQAASAFNSMMGKLQPLIASIRDSATRVATQAGTLAAESSRLAETSARQSDQTATVASAVDEMAASVAAVAKNSEEVKSLSERSCAATEHGNSSLQELAGRLHEVESAVAQITEQVREFLERTQSISNITQEVKDIANQTNLLALNAAIEAARAGEAGRGFAVVADEVRKLAEKSGDSAAEIDSITTALAASSGSVQQAIDTGLAVLQSSRASMSEVAEVLAEARQAAEDAARGMVAINDATDEQSKTSTMIAGNVETIAALAEESRSALQKAADGARQMAALAQALQNDMSRFKS</sequence>
<feature type="transmembrane region" description="Helical" evidence="6">
    <location>
        <begin position="6"/>
        <end position="27"/>
    </location>
</feature>
<dbReference type="EMBL" id="CP064781">
    <property type="protein sequence ID" value="QRJ64289.1"/>
    <property type="molecule type" value="Genomic_DNA"/>
</dbReference>
<dbReference type="CDD" id="cd06225">
    <property type="entry name" value="HAMP"/>
    <property type="match status" value="1"/>
</dbReference>
<evidence type="ECO:0000259" key="8">
    <source>
        <dbReference type="PROSITE" id="PS50885"/>
    </source>
</evidence>
<keyword evidence="10" id="KW-1185">Reference proteome</keyword>
<dbReference type="SMART" id="SM00304">
    <property type="entry name" value="HAMP"/>
    <property type="match status" value="1"/>
</dbReference>
<evidence type="ECO:0000259" key="7">
    <source>
        <dbReference type="PROSITE" id="PS50111"/>
    </source>
</evidence>
<dbReference type="FunFam" id="1.10.287.950:FF:000001">
    <property type="entry name" value="Methyl-accepting chemotaxis sensory transducer"/>
    <property type="match status" value="1"/>
</dbReference>
<protein>
    <submittedName>
        <fullName evidence="9">Methyl-accepting chemotaxis protein</fullName>
    </submittedName>
</protein>
<dbReference type="GO" id="GO:0007165">
    <property type="term" value="P:signal transduction"/>
    <property type="evidence" value="ECO:0007669"/>
    <property type="project" value="UniProtKB-KW"/>
</dbReference>
<keyword evidence="6" id="KW-1133">Transmembrane helix</keyword>
<evidence type="ECO:0000256" key="4">
    <source>
        <dbReference type="PROSITE-ProRule" id="PRU00284"/>
    </source>
</evidence>